<keyword evidence="1" id="KW-0597">Phosphoprotein</keyword>
<feature type="chain" id="PRO_5016365906" evidence="5">
    <location>
        <begin position="21"/>
        <end position="610"/>
    </location>
</feature>
<accession>A0A2Z4IMY7</accession>
<organism evidence="6 7">
    <name type="scientific">Echinicola strongylocentroti</name>
    <dbReference type="NCBI Taxonomy" id="1795355"/>
    <lineage>
        <taxon>Bacteria</taxon>
        <taxon>Pseudomonadati</taxon>
        <taxon>Bacteroidota</taxon>
        <taxon>Cytophagia</taxon>
        <taxon>Cytophagales</taxon>
        <taxon>Cyclobacteriaceae</taxon>
        <taxon>Echinicola</taxon>
    </lineage>
</organism>
<comment type="cofactor">
    <cofactor evidence="3">
        <name>Zn(2+)</name>
        <dbReference type="ChEBI" id="CHEBI:29105"/>
    </cofactor>
    <text evidence="3">Binds 2 Zn(2+) ions.</text>
</comment>
<dbReference type="GO" id="GO:0046872">
    <property type="term" value="F:metal ion binding"/>
    <property type="evidence" value="ECO:0007669"/>
    <property type="project" value="UniProtKB-KW"/>
</dbReference>
<dbReference type="EMBL" id="CP030041">
    <property type="protein sequence ID" value="AWW32097.1"/>
    <property type="molecule type" value="Genomic_DNA"/>
</dbReference>
<dbReference type="AlphaFoldDB" id="A0A2Z4IMY7"/>
<dbReference type="GO" id="GO:0004035">
    <property type="term" value="F:alkaline phosphatase activity"/>
    <property type="evidence" value="ECO:0007669"/>
    <property type="project" value="TreeGrafter"/>
</dbReference>
<feature type="signal peptide" evidence="5">
    <location>
        <begin position="1"/>
        <end position="20"/>
    </location>
</feature>
<keyword evidence="3" id="KW-0479">Metal-binding</keyword>
<feature type="binding site" evidence="3">
    <location>
        <position position="383"/>
    </location>
    <ligand>
        <name>Mg(2+)</name>
        <dbReference type="ChEBI" id="CHEBI:18420"/>
    </ligand>
</feature>
<feature type="binding site" evidence="3">
    <location>
        <position position="289"/>
    </location>
    <ligand>
        <name>Zn(2+)</name>
        <dbReference type="ChEBI" id="CHEBI:29105"/>
        <label>2</label>
    </ligand>
</feature>
<reference evidence="6 7" key="1">
    <citation type="submission" date="2018-06" db="EMBL/GenBank/DDBJ databases">
        <title>Echinicola strongylocentroti sp. nov., isolated from a sea urchin Strongylocentrotus intermedius.</title>
        <authorList>
            <person name="Bae S.S."/>
        </authorList>
    </citation>
    <scope>NUCLEOTIDE SEQUENCE [LARGE SCALE GENOMIC DNA]</scope>
    <source>
        <strain evidence="6 7">MEBiC08714</strain>
    </source>
</reference>
<dbReference type="InterPro" id="IPR001952">
    <property type="entry name" value="Alkaline_phosphatase"/>
</dbReference>
<dbReference type="InterPro" id="IPR039559">
    <property type="entry name" value="AIM6_PI-PLC-like_dom"/>
</dbReference>
<dbReference type="PANTHER" id="PTHR11596">
    <property type="entry name" value="ALKALINE PHOSPHATASE"/>
    <property type="match status" value="1"/>
</dbReference>
<feature type="binding site" evidence="3">
    <location>
        <position position="505"/>
    </location>
    <ligand>
        <name>Zn(2+)</name>
        <dbReference type="ChEBI" id="CHEBI:29105"/>
        <label>2</label>
    </ligand>
</feature>
<gene>
    <name evidence="6" type="ORF">DN752_19230</name>
</gene>
<dbReference type="Gene3D" id="3.20.20.190">
    <property type="entry name" value="Phosphatidylinositol (PI) phosphodiesterase"/>
    <property type="match status" value="1"/>
</dbReference>
<dbReference type="PANTHER" id="PTHR11596:SF5">
    <property type="entry name" value="ALKALINE PHOSPHATASE"/>
    <property type="match status" value="1"/>
</dbReference>
<keyword evidence="7" id="KW-1185">Reference proteome</keyword>
<feature type="binding site" evidence="3">
    <location>
        <position position="501"/>
    </location>
    <ligand>
        <name>Zn(2+)</name>
        <dbReference type="ChEBI" id="CHEBI:29105"/>
        <label>2</label>
    </ligand>
</feature>
<dbReference type="OrthoDB" id="9794455at2"/>
<dbReference type="RefSeq" id="WP_112785470.1">
    <property type="nucleotide sequence ID" value="NZ_CP030041.1"/>
</dbReference>
<dbReference type="Pfam" id="PF13653">
    <property type="entry name" value="GDPD_2"/>
    <property type="match status" value="1"/>
</dbReference>
<dbReference type="SMART" id="SM00098">
    <property type="entry name" value="alkPPc"/>
    <property type="match status" value="1"/>
</dbReference>
<feature type="binding site" evidence="3">
    <location>
        <position position="543"/>
    </location>
    <ligand>
        <name>Zn(2+)</name>
        <dbReference type="ChEBI" id="CHEBI:29105"/>
        <label>2</label>
    </ligand>
</feature>
<keyword evidence="5" id="KW-0732">Signal</keyword>
<dbReference type="Proteomes" id="UP000248688">
    <property type="component" value="Chromosome"/>
</dbReference>
<dbReference type="InterPro" id="IPR017850">
    <property type="entry name" value="Alkaline_phosphatase_core_sf"/>
</dbReference>
<comment type="similarity">
    <text evidence="4">Belongs to the alkaline phosphatase family.</text>
</comment>
<dbReference type="GO" id="GO:0008081">
    <property type="term" value="F:phosphoric diester hydrolase activity"/>
    <property type="evidence" value="ECO:0007669"/>
    <property type="project" value="InterPro"/>
</dbReference>
<keyword evidence="3" id="KW-0862">Zinc</keyword>
<dbReference type="CDD" id="cd08577">
    <property type="entry name" value="PI-PLCc_GDPD_SF_unchar3"/>
    <property type="match status" value="1"/>
</dbReference>
<comment type="cofactor">
    <cofactor evidence="3">
        <name>Mg(2+)</name>
        <dbReference type="ChEBI" id="CHEBI:18420"/>
    </cofactor>
    <text evidence="3">Binds 1 Mg(2+) ion.</text>
</comment>
<dbReference type="SUPFAM" id="SSF51695">
    <property type="entry name" value="PLC-like phosphodiesterases"/>
    <property type="match status" value="1"/>
</dbReference>
<evidence type="ECO:0000256" key="2">
    <source>
        <dbReference type="PIRSR" id="PIRSR601952-1"/>
    </source>
</evidence>
<dbReference type="PRINTS" id="PR00113">
    <property type="entry name" value="ALKPHPHTASE"/>
</dbReference>
<feature type="binding site" evidence="3">
    <location>
        <position position="289"/>
    </location>
    <ligand>
        <name>Mg(2+)</name>
        <dbReference type="ChEBI" id="CHEBI:18420"/>
    </ligand>
</feature>
<feature type="binding site" evidence="3">
    <location>
        <position position="496"/>
    </location>
    <ligand>
        <name>Mg(2+)</name>
        <dbReference type="ChEBI" id="CHEBI:18420"/>
    </ligand>
</feature>
<dbReference type="InterPro" id="IPR017946">
    <property type="entry name" value="PLC-like_Pdiesterase_TIM-brl"/>
</dbReference>
<protein>
    <submittedName>
        <fullName evidence="6">Alkaline phosphatase</fullName>
    </submittedName>
</protein>
<dbReference type="GO" id="GO:0006629">
    <property type="term" value="P:lipid metabolic process"/>
    <property type="evidence" value="ECO:0007669"/>
    <property type="project" value="InterPro"/>
</dbReference>
<keyword evidence="3" id="KW-0460">Magnesium</keyword>
<evidence type="ECO:0000256" key="4">
    <source>
        <dbReference type="RuleBase" id="RU003946"/>
    </source>
</evidence>
<proteinExistence type="inferred from homology"/>
<evidence type="ECO:0000256" key="3">
    <source>
        <dbReference type="PIRSR" id="PIRSR601952-2"/>
    </source>
</evidence>
<dbReference type="Gene3D" id="3.40.720.10">
    <property type="entry name" value="Alkaline Phosphatase, subunit A"/>
    <property type="match status" value="1"/>
</dbReference>
<feature type="binding site" evidence="3">
    <location>
        <position position="544"/>
    </location>
    <ligand>
        <name>Zn(2+)</name>
        <dbReference type="ChEBI" id="CHEBI:29105"/>
        <label>2</label>
    </ligand>
</feature>
<evidence type="ECO:0000313" key="6">
    <source>
        <dbReference type="EMBL" id="AWW32097.1"/>
    </source>
</evidence>
<evidence type="ECO:0000256" key="5">
    <source>
        <dbReference type="SAM" id="SignalP"/>
    </source>
</evidence>
<dbReference type="Pfam" id="PF00245">
    <property type="entry name" value="Alk_phosphatase"/>
    <property type="match status" value="1"/>
</dbReference>
<sequence length="610" mass="67014">MIKTALVSCLIFLVSFSAFSQQKAAYKFHSHNDYLQSAPFWTAYANGAASIEVDVILQDGQLMVAHEIETIQPERTLASLYLDPIRQAKKLGIGQLDFQLLVDIKTAAYPSMKVLKEVLEGYDDILAIPGKQTGVRVVISGNRPAVEDYDQYPPAILFDYQHTEFPENLPWQKIALVSLPFQRFSEWNGKGRLVHAEKKKLDELIAKVHAVDRPIRFWGAPDSKTAWKAFADMGIDYINTDMPFEASEYLKSLPQNVVGSSHRHNIYHPKYEVDGATVPVNQIILMIGDGNGLAHISAGMYAHGNELNLTQLRHIGLVKTQAADDFTTDSAAGATALATGHKANNRAIGFSPEGKALSNLPELLENYQFNSGILTTDHLTGATPASFYAHCEDRGMTVDIANDLRESSLDLFIGGGKNDFLLQGRDLIAPLNQAGFTIVKSLEELNDPAIGKAGYFASNQGLPTVMKGREGFLKTAAEQSLAFLGNKEQPFFLLIEGSMIDTGGHWNSAETVVEEEIDFDEAVGEVIAYADAHPGTLVLITADHETGGVTLPQGNMGNAEVELNFDTNDHTGIMVPLFAYGAHSGEFMGVYENTEIFKKIMQLVDQYHER</sequence>
<dbReference type="KEGG" id="est:DN752_19230"/>
<evidence type="ECO:0000256" key="1">
    <source>
        <dbReference type="ARBA" id="ARBA00022553"/>
    </source>
</evidence>
<feature type="active site" description="Phosphoserine intermediate" evidence="2">
    <location>
        <position position="330"/>
    </location>
</feature>
<dbReference type="CDD" id="cd16012">
    <property type="entry name" value="ALP"/>
    <property type="match status" value="1"/>
</dbReference>
<dbReference type="SUPFAM" id="SSF53649">
    <property type="entry name" value="Alkaline phosphatase-like"/>
    <property type="match status" value="1"/>
</dbReference>
<name>A0A2Z4IMY7_9BACT</name>
<evidence type="ECO:0000313" key="7">
    <source>
        <dbReference type="Proteomes" id="UP000248688"/>
    </source>
</evidence>